<dbReference type="GO" id="GO:0170071">
    <property type="term" value="C:CROP complex"/>
    <property type="evidence" value="ECO:0007669"/>
    <property type="project" value="EnsemblFungi"/>
</dbReference>
<dbReference type="GO" id="GO:0005829">
    <property type="term" value="C:cytosol"/>
    <property type="evidence" value="ECO:0007669"/>
    <property type="project" value="GOC"/>
</dbReference>
<dbReference type="HOGENOM" id="CLU_063749_0_0_1"/>
<sequence>MLTLAIGDLFIPERSIDLPTKFKKLLAPNPNSIPSNNKISRVVCLGNILNSQESLKFLHNLSPQFNLVKGEYDNSTILSQQLSILSHNKEEIIPYCNVFTHDNLRIGYTNGYQIVPKGDPLALSAFSRELDVDILIWGGSHRVEAYTLDGKFFVNPGSATGAITFDWPDNEAYEEEEEANKETEMKEDKPDEKKEEKETEQGIEDQTESKQESSKINKEILSEVTELNSNIPSFCLLDIQGSTCILYIYTYLNGEVKVDKVTYTRD</sequence>
<dbReference type="AlphaFoldDB" id="G3AGW5"/>
<feature type="domain" description="Calcineurin-like phosphoesterase" evidence="5">
    <location>
        <begin position="39"/>
        <end position="162"/>
    </location>
</feature>
<dbReference type="Proteomes" id="UP000000709">
    <property type="component" value="Unassembled WGS sequence"/>
</dbReference>
<evidence type="ECO:0000256" key="1">
    <source>
        <dbReference type="ARBA" id="ARBA00005945"/>
    </source>
</evidence>
<name>G3AGW5_SPAPN</name>
<dbReference type="EMBL" id="GL996499">
    <property type="protein sequence ID" value="EGW34638.1"/>
    <property type="molecule type" value="Genomic_DNA"/>
</dbReference>
<dbReference type="PANTHER" id="PTHR11124">
    <property type="entry name" value="VACUOLAR SORTING PROTEIN VPS29"/>
    <property type="match status" value="1"/>
</dbReference>
<feature type="compositionally biased region" description="Basic and acidic residues" evidence="4">
    <location>
        <begin position="180"/>
        <end position="200"/>
    </location>
</feature>
<feature type="region of interest" description="Disordered" evidence="4">
    <location>
        <begin position="165"/>
        <end position="215"/>
    </location>
</feature>
<dbReference type="Pfam" id="PF12850">
    <property type="entry name" value="Metallophos_2"/>
    <property type="match status" value="1"/>
</dbReference>
<dbReference type="SUPFAM" id="SSF56300">
    <property type="entry name" value="Metallo-dependent phosphatases"/>
    <property type="match status" value="1"/>
</dbReference>
<dbReference type="GO" id="GO:0030906">
    <property type="term" value="C:retromer, cargo-selective complex"/>
    <property type="evidence" value="ECO:0007669"/>
    <property type="project" value="EnsemblFungi"/>
</dbReference>
<reference evidence="6 7" key="1">
    <citation type="journal article" date="2011" name="Proc. Natl. Acad. Sci. U.S.A.">
        <title>Comparative genomics of xylose-fermenting fungi for enhanced biofuel production.</title>
        <authorList>
            <person name="Wohlbach D.J."/>
            <person name="Kuo A."/>
            <person name="Sato T.K."/>
            <person name="Potts K.M."/>
            <person name="Salamov A.A."/>
            <person name="LaButti K.M."/>
            <person name="Sun H."/>
            <person name="Clum A."/>
            <person name="Pangilinan J.L."/>
            <person name="Lindquist E.A."/>
            <person name="Lucas S."/>
            <person name="Lapidus A."/>
            <person name="Jin M."/>
            <person name="Gunawan C."/>
            <person name="Balan V."/>
            <person name="Dale B.E."/>
            <person name="Jeffries T.W."/>
            <person name="Zinkel R."/>
            <person name="Barry K.W."/>
            <person name="Grigoriev I.V."/>
            <person name="Gasch A.P."/>
        </authorList>
    </citation>
    <scope>NUCLEOTIDE SEQUENCE [LARGE SCALE GENOMIC DNA]</scope>
    <source>
        <strain evidence="7">NRRL Y-27907 / 11-Y1</strain>
    </source>
</reference>
<dbReference type="eggNOG" id="KOG3325">
    <property type="taxonomic scope" value="Eukaryota"/>
</dbReference>
<evidence type="ECO:0000313" key="6">
    <source>
        <dbReference type="EMBL" id="EGW34638.1"/>
    </source>
</evidence>
<comment type="similarity">
    <text evidence="1 3">Belongs to the VPS29 family.</text>
</comment>
<protein>
    <recommendedName>
        <fullName evidence="2 3">Vacuolar protein sorting-associated protein 29</fullName>
    </recommendedName>
</protein>
<dbReference type="GeneID" id="18872153"/>
<organism evidence="7">
    <name type="scientific">Spathaspora passalidarum (strain NRRL Y-27907 / 11-Y1)</name>
    <dbReference type="NCBI Taxonomy" id="619300"/>
    <lineage>
        <taxon>Eukaryota</taxon>
        <taxon>Fungi</taxon>
        <taxon>Dikarya</taxon>
        <taxon>Ascomycota</taxon>
        <taxon>Saccharomycotina</taxon>
        <taxon>Pichiomycetes</taxon>
        <taxon>Debaryomycetaceae</taxon>
        <taxon>Spathaspora</taxon>
    </lineage>
</organism>
<dbReference type="InterPro" id="IPR029052">
    <property type="entry name" value="Metallo-depent_PP-like"/>
</dbReference>
<evidence type="ECO:0000313" key="7">
    <source>
        <dbReference type="Proteomes" id="UP000000709"/>
    </source>
</evidence>
<dbReference type="InParanoid" id="G3AGW5"/>
<evidence type="ECO:0000259" key="5">
    <source>
        <dbReference type="Pfam" id="PF12850"/>
    </source>
</evidence>
<dbReference type="GO" id="GO:0005768">
    <property type="term" value="C:endosome"/>
    <property type="evidence" value="ECO:0007669"/>
    <property type="project" value="EnsemblFungi"/>
</dbReference>
<dbReference type="GO" id="GO:0042147">
    <property type="term" value="P:retrograde transport, endosome to Golgi"/>
    <property type="evidence" value="ECO:0007669"/>
    <property type="project" value="EnsemblFungi"/>
</dbReference>
<keyword evidence="7" id="KW-1185">Reference proteome</keyword>
<dbReference type="InterPro" id="IPR000979">
    <property type="entry name" value="Phosphodiesterase_MJ0936/Vps29"/>
</dbReference>
<dbReference type="InterPro" id="IPR024654">
    <property type="entry name" value="Calcineurin-like_PHP_lpxH"/>
</dbReference>
<dbReference type="KEGG" id="spaa:SPAPADRAFT_57688"/>
<dbReference type="Gene3D" id="3.60.21.10">
    <property type="match status" value="2"/>
</dbReference>
<dbReference type="OrthoDB" id="10258130at2759"/>
<proteinExistence type="inferred from homology"/>
<gene>
    <name evidence="6" type="ORF">SPAPADRAFT_57688</name>
</gene>
<accession>G3AGW5</accession>
<evidence type="ECO:0000256" key="2">
    <source>
        <dbReference type="ARBA" id="ARBA00017767"/>
    </source>
</evidence>
<dbReference type="NCBIfam" id="TIGR00040">
    <property type="entry name" value="yfcE"/>
    <property type="match status" value="1"/>
</dbReference>
<dbReference type="RefSeq" id="XP_007372050.1">
    <property type="nucleotide sequence ID" value="XM_007371988.1"/>
</dbReference>
<dbReference type="GO" id="GO:0140312">
    <property type="term" value="F:cargo adaptor activity"/>
    <property type="evidence" value="ECO:0007669"/>
    <property type="project" value="EnsemblFungi"/>
</dbReference>
<feature type="compositionally biased region" description="Acidic residues" evidence="4">
    <location>
        <begin position="168"/>
        <end position="179"/>
    </location>
</feature>
<dbReference type="FunCoup" id="G3AGW5">
    <property type="interactions" value="1080"/>
</dbReference>
<dbReference type="STRING" id="619300.G3AGW5"/>
<evidence type="ECO:0000256" key="4">
    <source>
        <dbReference type="SAM" id="MobiDB-lite"/>
    </source>
</evidence>
<dbReference type="OMA" id="IHGHQCI"/>
<evidence type="ECO:0000256" key="3">
    <source>
        <dbReference type="RuleBase" id="RU362040"/>
    </source>
</evidence>